<sequence length="159" mass="18720">MCFKQLPKDLGLWNNDSGSFIVLRKNYTALSNKRTRENAQCKAWTTFWWQEWDIYDKFINWIKLPKKQIGKNKEVQSNCYTNPVVLLDSEFELVYFPNQANLSPETKLANSKEVYWSPTLSKFVDKSYLKNTAGLIKINNYSDYLKILGLQMVRESDLN</sequence>
<accession>A0A328PLD9</accession>
<dbReference type="EMBL" id="QKVO01000002">
    <property type="protein sequence ID" value="RAO95204.1"/>
    <property type="molecule type" value="Genomic_DNA"/>
</dbReference>
<dbReference type="AlphaFoldDB" id="A0A328PLD9"/>
<keyword evidence="2" id="KW-1185">Reference proteome</keyword>
<protein>
    <submittedName>
        <fullName evidence="1">Uncharacterized protein</fullName>
    </submittedName>
</protein>
<dbReference type="RefSeq" id="WP_112665154.1">
    <property type="nucleotide sequence ID" value="NZ_QKVO01000002.1"/>
</dbReference>
<evidence type="ECO:0000313" key="2">
    <source>
        <dbReference type="Proteomes" id="UP000249762"/>
    </source>
</evidence>
<proteinExistence type="predicted"/>
<dbReference type="OrthoDB" id="9834837at2"/>
<comment type="caution">
    <text evidence="1">The sequence shown here is derived from an EMBL/GenBank/DDBJ whole genome shotgun (WGS) entry which is preliminary data.</text>
</comment>
<dbReference type="Proteomes" id="UP000249762">
    <property type="component" value="Unassembled WGS sequence"/>
</dbReference>
<name>A0A328PLD9_9MOLU</name>
<organism evidence="1 2">
    <name type="scientific">Mycoplasma wenyonii</name>
    <dbReference type="NCBI Taxonomy" id="65123"/>
    <lineage>
        <taxon>Bacteria</taxon>
        <taxon>Bacillati</taxon>
        <taxon>Mycoplasmatota</taxon>
        <taxon>Mollicutes</taxon>
        <taxon>Mycoplasmataceae</taxon>
        <taxon>Mycoplasma</taxon>
    </lineage>
</organism>
<gene>
    <name evidence="1" type="ORF">DNK47_01075</name>
</gene>
<reference evidence="2" key="1">
    <citation type="submission" date="2018-06" db="EMBL/GenBank/DDBJ databases">
        <authorList>
            <person name="Martinez Ocampo F."/>
            <person name="Quiroz Castaneda R.E."/>
            <person name="Rojas Lopez X."/>
        </authorList>
    </citation>
    <scope>NUCLEOTIDE SEQUENCE [LARGE SCALE GENOMIC DNA]</scope>
    <source>
        <strain evidence="2">INIFAP02</strain>
    </source>
</reference>
<evidence type="ECO:0000313" key="1">
    <source>
        <dbReference type="EMBL" id="RAO95204.1"/>
    </source>
</evidence>